<dbReference type="GO" id="GO:0005737">
    <property type="term" value="C:cytoplasm"/>
    <property type="evidence" value="ECO:0007669"/>
    <property type="project" value="UniProtKB-SubCell"/>
</dbReference>
<keyword evidence="8 15" id="KW-0694">RNA-binding</keyword>
<evidence type="ECO:0000259" key="16">
    <source>
        <dbReference type="Pfam" id="PF01170"/>
    </source>
</evidence>
<dbReference type="GO" id="GO:0160102">
    <property type="term" value="F:tRNA (guanine(10)-N2)-methyltransferase activity"/>
    <property type="evidence" value="ECO:0007669"/>
    <property type="project" value="UniProtKB-EC"/>
</dbReference>
<evidence type="ECO:0000256" key="12">
    <source>
        <dbReference type="ARBA" id="ARBA00066937"/>
    </source>
</evidence>
<keyword evidence="7 15" id="KW-0819">tRNA processing</keyword>
<dbReference type="Pfam" id="PF25904">
    <property type="entry name" value="Tmrp11_N"/>
    <property type="match status" value="1"/>
</dbReference>
<dbReference type="InterPro" id="IPR000241">
    <property type="entry name" value="RlmKL-like_Mtase"/>
</dbReference>
<keyword evidence="5 15" id="KW-0808">Transferase</keyword>
<evidence type="ECO:0000256" key="6">
    <source>
        <dbReference type="ARBA" id="ARBA00022691"/>
    </source>
</evidence>
<dbReference type="InterPro" id="IPR029063">
    <property type="entry name" value="SAM-dependent_MTases_sf"/>
</dbReference>
<dbReference type="InterPro" id="IPR002052">
    <property type="entry name" value="DNA_methylase_N6_adenine_CS"/>
</dbReference>
<dbReference type="Proteomes" id="UP000030764">
    <property type="component" value="Unassembled WGS sequence"/>
</dbReference>
<evidence type="ECO:0000256" key="13">
    <source>
        <dbReference type="ARBA" id="ARBA00067484"/>
    </source>
</evidence>
<dbReference type="EMBL" id="KL363182">
    <property type="protein sequence ID" value="KFD58957.1"/>
    <property type="molecule type" value="Genomic_DNA"/>
</dbReference>
<protein>
    <recommendedName>
        <fullName evidence="13">tRNA (guanine(10)-N(2))-methyltransferase TRMT11</fullName>
        <ecNumber evidence="12">2.1.1.214</ecNumber>
    </recommendedName>
    <alternativeName>
        <fullName evidence="14">tRNA methyltransferase 11 homolog</fullName>
    </alternativeName>
</protein>
<dbReference type="PROSITE" id="PS00092">
    <property type="entry name" value="N6_MTASE"/>
    <property type="match status" value="1"/>
</dbReference>
<dbReference type="GO" id="GO:0032259">
    <property type="term" value="P:methylation"/>
    <property type="evidence" value="ECO:0007669"/>
    <property type="project" value="UniProtKB-UniRule"/>
</dbReference>
<comment type="subunit">
    <text evidence="11">Part of the heterodimeric TRMT11-TRM112 methyltransferase complex; this complex forms an active tRNA methyltransferase, where TRMT112 acts as an activator of the catalytic subunit TRMT11.</text>
</comment>
<evidence type="ECO:0000256" key="8">
    <source>
        <dbReference type="ARBA" id="ARBA00022884"/>
    </source>
</evidence>
<evidence type="ECO:0000256" key="3">
    <source>
        <dbReference type="ARBA" id="ARBA00022555"/>
    </source>
</evidence>
<feature type="domain" description="Ribosomal RNA large subunit methyltransferase K/L-like methyltransferase" evidence="16">
    <location>
        <begin position="202"/>
        <end position="326"/>
    </location>
</feature>
<proteinExistence type="inferred from homology"/>
<dbReference type="AlphaFoldDB" id="A0A085MP11"/>
<evidence type="ECO:0000313" key="18">
    <source>
        <dbReference type="EMBL" id="KFD58957.1"/>
    </source>
</evidence>
<organism evidence="18 19">
    <name type="scientific">Trichuris suis</name>
    <name type="common">pig whipworm</name>
    <dbReference type="NCBI Taxonomy" id="68888"/>
    <lineage>
        <taxon>Eukaryota</taxon>
        <taxon>Metazoa</taxon>
        <taxon>Ecdysozoa</taxon>
        <taxon>Nematoda</taxon>
        <taxon>Enoplea</taxon>
        <taxon>Dorylaimia</taxon>
        <taxon>Trichinellida</taxon>
        <taxon>Trichuridae</taxon>
        <taxon>Trichuris</taxon>
    </lineage>
</organism>
<sequence length="456" mass="52456">MCINQESSLRMMDSKSRYLFYYVHRHLAFREAELSALMGMFGIEWNVRHDSKARDALRNSPFCVVDYASIEDVRKVASRSVLLRNCCMLWAEAETYEELYGKLRLQVNSYKRLIRWKEPFKFNVESFGKKLNMEYKQNRFQELAFLSVEGEVDLNFPTNQFFLFEHYGMNLGKPTDQPIKLYFGHLVVEGQSKVPWRYDLKTRIFIGNTSMDPFLSFLMANIAQVSPGDFVYDPFVGTGSILLSCAHFGAYCAGAEIDYNVAHGRGRPSRSHMMCRLPEESVRRNFEQYNLLSRYVGIIVADSSVLTFQPKLRFDSIVTDPPYGLREKVTCIGERKQRNKLVIHAGPHFPSKIKYDLLSILLDLLNFAATYLKIGGRLVYWFPVGLSNCKTSIYPQHPCLLQTSCCLQSLSGIHGRVLLAMVKVREPEFSVDKAYIHQDKHDFREVVLAGKPKSAA</sequence>
<dbReference type="PANTHER" id="PTHR13370:SF3">
    <property type="entry name" value="TRNA (GUANINE(10)-N2)-METHYLTRANSFERASE HOMOLOG"/>
    <property type="match status" value="1"/>
</dbReference>
<evidence type="ECO:0000256" key="14">
    <source>
        <dbReference type="ARBA" id="ARBA00075308"/>
    </source>
</evidence>
<evidence type="ECO:0000259" key="17">
    <source>
        <dbReference type="Pfam" id="PF25904"/>
    </source>
</evidence>
<comment type="subcellular location">
    <subcellularLocation>
        <location evidence="1">Cytoplasm</location>
    </subcellularLocation>
</comment>
<dbReference type="Gene3D" id="3.40.50.150">
    <property type="entry name" value="Vaccinia Virus protein VP39"/>
    <property type="match status" value="1"/>
</dbReference>
<evidence type="ECO:0000256" key="10">
    <source>
        <dbReference type="ARBA" id="ARBA00056270"/>
    </source>
</evidence>
<keyword evidence="6 15" id="KW-0949">S-adenosyl-L-methionine</keyword>
<evidence type="ECO:0000256" key="7">
    <source>
        <dbReference type="ARBA" id="ARBA00022694"/>
    </source>
</evidence>
<evidence type="ECO:0000313" key="19">
    <source>
        <dbReference type="Proteomes" id="UP000030764"/>
    </source>
</evidence>
<feature type="domain" description="tRNA (guanine(10)-N(2))-methyltransferase TRMT11 N-terminal" evidence="17">
    <location>
        <begin position="17"/>
        <end position="190"/>
    </location>
</feature>
<keyword evidence="19" id="KW-1185">Reference proteome</keyword>
<dbReference type="InterPro" id="IPR059073">
    <property type="entry name" value="TRMT11_N"/>
</dbReference>
<evidence type="ECO:0000256" key="11">
    <source>
        <dbReference type="ARBA" id="ARBA00065434"/>
    </source>
</evidence>
<dbReference type="EC" id="2.1.1.214" evidence="12"/>
<accession>A0A085MP11</accession>
<dbReference type="Pfam" id="PF01170">
    <property type="entry name" value="UPF0020"/>
    <property type="match status" value="1"/>
</dbReference>
<comment type="similarity">
    <text evidence="15">Belongs to the class I-like SAM-binding methyltransferase superfamily. TRM11 methyltransferase family.</text>
</comment>
<name>A0A085MP11_9BILA</name>
<dbReference type="PROSITE" id="PS51627">
    <property type="entry name" value="SAM_MT_TRM11"/>
    <property type="match status" value="1"/>
</dbReference>
<dbReference type="GO" id="GO:0008033">
    <property type="term" value="P:tRNA processing"/>
    <property type="evidence" value="ECO:0007669"/>
    <property type="project" value="UniProtKB-UniRule"/>
</dbReference>
<evidence type="ECO:0000256" key="9">
    <source>
        <dbReference type="ARBA" id="ARBA00050985"/>
    </source>
</evidence>
<dbReference type="GO" id="GO:0000049">
    <property type="term" value="F:tRNA binding"/>
    <property type="evidence" value="ECO:0007669"/>
    <property type="project" value="UniProtKB-UniRule"/>
</dbReference>
<evidence type="ECO:0000256" key="4">
    <source>
        <dbReference type="ARBA" id="ARBA00022603"/>
    </source>
</evidence>
<gene>
    <name evidence="18" type="ORF">M513_00120</name>
</gene>
<dbReference type="GO" id="GO:0043527">
    <property type="term" value="C:tRNA methyltransferase complex"/>
    <property type="evidence" value="ECO:0007669"/>
    <property type="project" value="UniProtKB-ARBA"/>
</dbReference>
<reference evidence="18 19" key="1">
    <citation type="journal article" date="2014" name="Nat. Genet.">
        <title>Genome and transcriptome of the porcine whipworm Trichuris suis.</title>
        <authorList>
            <person name="Jex A.R."/>
            <person name="Nejsum P."/>
            <person name="Schwarz E.M."/>
            <person name="Hu L."/>
            <person name="Young N.D."/>
            <person name="Hall R.S."/>
            <person name="Korhonen P.K."/>
            <person name="Liao S."/>
            <person name="Thamsborg S."/>
            <person name="Xia J."/>
            <person name="Xu P."/>
            <person name="Wang S."/>
            <person name="Scheerlinck J.P."/>
            <person name="Hofmann A."/>
            <person name="Sternberg P.W."/>
            <person name="Wang J."/>
            <person name="Gasser R.B."/>
        </authorList>
    </citation>
    <scope>NUCLEOTIDE SEQUENCE [LARGE SCALE GENOMIC DNA]</scope>
    <source>
        <strain evidence="18">DCEP-RM93M</strain>
    </source>
</reference>
<keyword evidence="3 15" id="KW-0820">tRNA-binding</keyword>
<comment type="catalytic activity">
    <reaction evidence="9">
        <text>guanosine(10) in tRNA + S-adenosyl-L-methionine = N(2)-methylguanosine(10) in tRNA + S-adenosyl-L-homocysteine + H(+)</text>
        <dbReference type="Rhea" id="RHEA:43128"/>
        <dbReference type="Rhea" id="RHEA-COMP:10355"/>
        <dbReference type="Rhea" id="RHEA-COMP:10357"/>
        <dbReference type="ChEBI" id="CHEBI:15378"/>
        <dbReference type="ChEBI" id="CHEBI:57856"/>
        <dbReference type="ChEBI" id="CHEBI:59789"/>
        <dbReference type="ChEBI" id="CHEBI:74269"/>
        <dbReference type="ChEBI" id="CHEBI:74481"/>
        <dbReference type="EC" id="2.1.1.214"/>
    </reaction>
    <physiologicalReaction direction="left-to-right" evidence="9">
        <dbReference type="Rhea" id="RHEA:43129"/>
    </physiologicalReaction>
</comment>
<keyword evidence="4 15" id="KW-0489">Methyltransferase</keyword>
<comment type="function">
    <text evidence="10">Catalytic subunit of the TRMT11-TRM112 methyltransferase complex, that specifically mediates the S-adenosyl-L-methionine-dependent N(2)-methylation of guanosine nucleotide at position 10 (m2G10) in tRNAs. This is one of the major tRNA (guanine-N(2))-methyltransferases.</text>
</comment>
<evidence type="ECO:0000256" key="1">
    <source>
        <dbReference type="ARBA" id="ARBA00004496"/>
    </source>
</evidence>
<keyword evidence="2" id="KW-0963">Cytoplasm</keyword>
<dbReference type="SUPFAM" id="SSF53335">
    <property type="entry name" value="S-adenosyl-L-methionine-dependent methyltransferases"/>
    <property type="match status" value="1"/>
</dbReference>
<evidence type="ECO:0000256" key="2">
    <source>
        <dbReference type="ARBA" id="ARBA00022490"/>
    </source>
</evidence>
<evidence type="ECO:0000256" key="15">
    <source>
        <dbReference type="PROSITE-ProRule" id="PRU00959"/>
    </source>
</evidence>
<dbReference type="PANTHER" id="PTHR13370">
    <property type="entry name" value="RNA METHYLASE-RELATED"/>
    <property type="match status" value="1"/>
</dbReference>
<evidence type="ECO:0000256" key="5">
    <source>
        <dbReference type="ARBA" id="ARBA00022679"/>
    </source>
</evidence>
<dbReference type="InterPro" id="IPR016691">
    <property type="entry name" value="TRMT11"/>
</dbReference>
<dbReference type="PIRSF" id="PIRSF017259">
    <property type="entry name" value="tRNA_mtfrase_TRM11"/>
    <property type="match status" value="1"/>
</dbReference>